<dbReference type="GO" id="GO:0030515">
    <property type="term" value="F:snoRNA binding"/>
    <property type="evidence" value="ECO:0007669"/>
    <property type="project" value="TreeGrafter"/>
</dbReference>
<keyword evidence="3" id="KW-0690">Ribosome biogenesis</keyword>
<feature type="compositionally biased region" description="Polar residues" evidence="7">
    <location>
        <begin position="601"/>
        <end position="615"/>
    </location>
</feature>
<dbReference type="PANTHER" id="PTHR13457:SF1">
    <property type="entry name" value="HEAT REPEAT-CONTAINING PROTEIN 1"/>
    <property type="match status" value="1"/>
</dbReference>
<dbReference type="EMBL" id="JALJOQ010000042">
    <property type="protein sequence ID" value="KAK9805722.1"/>
    <property type="molecule type" value="Genomic_DNA"/>
</dbReference>
<name>A0AAW1PCB6_9CHLO</name>
<dbReference type="InterPro" id="IPR012954">
    <property type="entry name" value="BP28_C_dom"/>
</dbReference>
<gene>
    <name evidence="9" type="ORF">WJX73_002182</name>
</gene>
<dbReference type="SUPFAM" id="SSF48371">
    <property type="entry name" value="ARM repeat"/>
    <property type="match status" value="1"/>
</dbReference>
<evidence type="ECO:0000256" key="3">
    <source>
        <dbReference type="ARBA" id="ARBA00022517"/>
    </source>
</evidence>
<evidence type="ECO:0000256" key="4">
    <source>
        <dbReference type="ARBA" id="ARBA00022552"/>
    </source>
</evidence>
<sequence length="1883" mass="196277">MATVLSQQLQNISKAWGVAQGNVRGKPSLLFSPQQAADTDLRTIYNIGRQGYEQLIRLDTRFEPFARTLFGSIDLDTEREQQTEAQNQRIDQSLERFLSILSPFFLRPSATKILEYLVRRYKVQQFNVDALMRADKAALEFLCKAARPDAGDVSASRTFLAFYGVMVCEVIAAVKVSEDLATLLLPSLLAGLARDAGPDLRAATLMILVQLCSSASLANSLLEVVIGQLAKNIQSLSTTAAQQQEPITPELTQHVAVLCHLASSQPQLTVLPAHTFKILLRVEGLADKLAAAQSIGVNTAPFLHLLMQQLQAALLQHPKNCILMDACIRQLSLGNKAHSVASAIIAASLEANEQQLKDLVPTLRSLEVRYPQEVDAAVNQAMASNAPPKTKGKKKDGKPAAEGTSAVEEKRRRVFDFVRGALAHSSHDLLGPDGMTLAQAVDCPSAAMRVQALLRLAEAASSNEETAAFLGRALSRRFQDDDWTVLEACLSSALAQKTGSAAKPIEIAAKAMAALAQAAVADSTPSTTSGAEVADITMSAILRHLLQVPGQSSLQDAALDAARTLKHPLLSGLDAVDSGASETPAPKTTPSRKRGKATPTAMPNASPSNSTAQDKNPSIIQALSNAIGDRAAAPQAAAHLVSTTSCTGSRHILLLALNHCCLSGGTLRERAAAAIIDALLHQGKRLPGALLPTSQDQAPGRAAHMDKQGLPSEEHFADLGKKPAAVHDALIRASLLSALPHQQDRLGNAQAARALFHALLPLGPAEAANPYLSALLHGLPSTLHPTHLLTSFLLGSPVDDQEAALSLLQAGLSSADADARASGIRTEGCAAGAATATPGQKGSGKAKTPKRKAAGLNASPVPGAGADGMKLRAGVQLLKELLPRLAAFASPEQEGAASSDLVIQLLELFTAEAMAATADDDATSLLSTLLAAASQPTGSSASSVRAAAIGRLTPELYGQLSESGAVQALQVLLRAGKQDAGESVRAAALAALTALPINAKTVQSLLSPSTDVSPAATPSSRPRKRTKGDAGTPVSAHTPAPGGAHPTLEGNIAQDQLAMLETLQWKEGIEDESTLLPVLRALLLEAMDAQDSAAAAAVAPLHDSDSEGDDAAEQRQTERALLAQSFSQELILHATQRIVERNASQATVQEDDVAAITAAASRAPNGAVRNAALATLGALATAFPQLTLQHVLEALAVVGATVSLQEDAHSLGVAAATMRALTPAWLAAGKPAGALVSAILSAAPRMTPHRRLNLLSGLLQALPEVEGLKLVTTQLLAAAIPQSGSAAEGDEPAANGSGDDWRWPVDTALALNQQVPLGRALQALNAALGDSISLAEDAGPEGHIAVLVTAFGAELIQAQKGLAKALTGDAEKAAFCALMQQVLTQLQACTTARDARRGSMQRDALAVLSAVAKECGPQTPADPVLSALPWVLQCATAPSSAVRCGALAATADILSAMGTALLPAIPSLLPAVFGSLTAAVQRLLAAALDRVQQQVPAVVPARLLLPATTAQLVSALEEGPAALSALLNILTASLQQAPAPTVAANADPLFGVLLRALDARQRLSSPDAALLPEQSVAKIEAEALAALLALVLKLSEARFKPLFLRMLDWAASPPAATPDEQPLGRQAVLLSAATMFSQRLRSVFVPYFRYLWEPLLAALDRPVATRPRKKRKKSKADAAEADAVGTGGEGNSWALEAAWHCRVQAIRAVKECLDHDSEGEGSFMDESRFQRLLPALIAQLGAQAPALSSAPPPAAAAGTATSAEAVTAAMTATEASHQFSEAVKGALVALALKGGSDVRWKTLHRQVLMSSRSKACSTKLAAIAVVLALALELKEDYLNLLPEALPFVAELLEDLEAPVQSAARDLLKQLEGLAGEDLNEYLK</sequence>
<evidence type="ECO:0000256" key="1">
    <source>
        <dbReference type="ARBA" id="ARBA00004604"/>
    </source>
</evidence>
<dbReference type="PANTHER" id="PTHR13457">
    <property type="entry name" value="BAP28"/>
    <property type="match status" value="1"/>
</dbReference>
<keyword evidence="10" id="KW-1185">Reference proteome</keyword>
<evidence type="ECO:0000259" key="8">
    <source>
        <dbReference type="SMART" id="SM01036"/>
    </source>
</evidence>
<dbReference type="InterPro" id="IPR011989">
    <property type="entry name" value="ARM-like"/>
</dbReference>
<evidence type="ECO:0000313" key="10">
    <source>
        <dbReference type="Proteomes" id="UP001465755"/>
    </source>
</evidence>
<feature type="region of interest" description="Disordered" evidence="7">
    <location>
        <begin position="1006"/>
        <end position="1049"/>
    </location>
</feature>
<dbReference type="Pfam" id="PF08146">
    <property type="entry name" value="BP28CT"/>
    <property type="match status" value="1"/>
</dbReference>
<dbReference type="GO" id="GO:0032040">
    <property type="term" value="C:small-subunit processome"/>
    <property type="evidence" value="ECO:0007669"/>
    <property type="project" value="TreeGrafter"/>
</dbReference>
<feature type="region of interest" description="Disordered" evidence="7">
    <location>
        <begin position="1095"/>
        <end position="1115"/>
    </location>
</feature>
<proteinExistence type="inferred from homology"/>
<dbReference type="InterPro" id="IPR040191">
    <property type="entry name" value="UTP10"/>
</dbReference>
<evidence type="ECO:0000256" key="5">
    <source>
        <dbReference type="ARBA" id="ARBA00023242"/>
    </source>
</evidence>
<feature type="region of interest" description="Disordered" evidence="7">
    <location>
        <begin position="574"/>
        <end position="615"/>
    </location>
</feature>
<comment type="similarity">
    <text evidence="2">Belongs to the HEATR1/UTP10 family.</text>
</comment>
<feature type="compositionally biased region" description="Polar residues" evidence="7">
    <location>
        <begin position="1006"/>
        <end position="1020"/>
    </location>
</feature>
<comment type="subcellular location">
    <subcellularLocation>
        <location evidence="1">Nucleus</location>
        <location evidence="1">Nucleolus</location>
    </subcellularLocation>
</comment>
<dbReference type="GO" id="GO:0030686">
    <property type="term" value="C:90S preribosome"/>
    <property type="evidence" value="ECO:0007669"/>
    <property type="project" value="TreeGrafter"/>
</dbReference>
<dbReference type="GO" id="GO:0000462">
    <property type="term" value="P:maturation of SSU-rRNA from tricistronic rRNA transcript (SSU-rRNA, 5.8S rRNA, LSU-rRNA)"/>
    <property type="evidence" value="ECO:0007669"/>
    <property type="project" value="TreeGrafter"/>
</dbReference>
<keyword evidence="4" id="KW-0698">rRNA processing</keyword>
<evidence type="ECO:0000313" key="9">
    <source>
        <dbReference type="EMBL" id="KAK9805722.1"/>
    </source>
</evidence>
<feature type="region of interest" description="Disordered" evidence="7">
    <location>
        <begin position="831"/>
        <end position="861"/>
    </location>
</feature>
<feature type="domain" description="BP28 C-terminal" evidence="8">
    <location>
        <begin position="1539"/>
        <end position="1720"/>
    </location>
</feature>
<feature type="region of interest" description="Disordered" evidence="7">
    <location>
        <begin position="1666"/>
        <end position="1686"/>
    </location>
</feature>
<dbReference type="GO" id="GO:0045943">
    <property type="term" value="P:positive regulation of transcription by RNA polymerase I"/>
    <property type="evidence" value="ECO:0007669"/>
    <property type="project" value="TreeGrafter"/>
</dbReference>
<evidence type="ECO:0000256" key="6">
    <source>
        <dbReference type="ARBA" id="ARBA00023274"/>
    </source>
</evidence>
<dbReference type="SMART" id="SM01036">
    <property type="entry name" value="BP28CT"/>
    <property type="match status" value="1"/>
</dbReference>
<dbReference type="GO" id="GO:0034455">
    <property type="term" value="C:t-UTP complex"/>
    <property type="evidence" value="ECO:0007669"/>
    <property type="project" value="TreeGrafter"/>
</dbReference>
<dbReference type="Pfam" id="PF12397">
    <property type="entry name" value="U3snoRNP10"/>
    <property type="match status" value="1"/>
</dbReference>
<organism evidence="9 10">
    <name type="scientific">Symbiochloris irregularis</name>
    <dbReference type="NCBI Taxonomy" id="706552"/>
    <lineage>
        <taxon>Eukaryota</taxon>
        <taxon>Viridiplantae</taxon>
        <taxon>Chlorophyta</taxon>
        <taxon>core chlorophytes</taxon>
        <taxon>Trebouxiophyceae</taxon>
        <taxon>Trebouxiales</taxon>
        <taxon>Trebouxiaceae</taxon>
        <taxon>Symbiochloris</taxon>
    </lineage>
</organism>
<evidence type="ECO:0000256" key="2">
    <source>
        <dbReference type="ARBA" id="ARBA00010559"/>
    </source>
</evidence>
<accession>A0AAW1PCB6</accession>
<protein>
    <recommendedName>
        <fullName evidence="8">BP28 C-terminal domain-containing protein</fullName>
    </recommendedName>
</protein>
<evidence type="ECO:0000256" key="7">
    <source>
        <dbReference type="SAM" id="MobiDB-lite"/>
    </source>
</evidence>
<keyword evidence="6" id="KW-0687">Ribonucleoprotein</keyword>
<dbReference type="Proteomes" id="UP001465755">
    <property type="component" value="Unassembled WGS sequence"/>
</dbReference>
<dbReference type="InterPro" id="IPR016024">
    <property type="entry name" value="ARM-type_fold"/>
</dbReference>
<comment type="caution">
    <text evidence="9">The sequence shown here is derived from an EMBL/GenBank/DDBJ whole genome shotgun (WGS) entry which is preliminary data.</text>
</comment>
<reference evidence="9 10" key="1">
    <citation type="journal article" date="2024" name="Nat. Commun.">
        <title>Phylogenomics reveals the evolutionary origins of lichenization in chlorophyte algae.</title>
        <authorList>
            <person name="Puginier C."/>
            <person name="Libourel C."/>
            <person name="Otte J."/>
            <person name="Skaloud P."/>
            <person name="Haon M."/>
            <person name="Grisel S."/>
            <person name="Petersen M."/>
            <person name="Berrin J.G."/>
            <person name="Delaux P.M."/>
            <person name="Dal Grande F."/>
            <person name="Keller J."/>
        </authorList>
    </citation>
    <scope>NUCLEOTIDE SEQUENCE [LARGE SCALE GENOMIC DNA]</scope>
    <source>
        <strain evidence="9 10">SAG 2036</strain>
    </source>
</reference>
<keyword evidence="5" id="KW-0539">Nucleus</keyword>
<dbReference type="InterPro" id="IPR022125">
    <property type="entry name" value="U3snoRNP10_N"/>
</dbReference>
<dbReference type="Gene3D" id="1.25.10.10">
    <property type="entry name" value="Leucine-rich Repeat Variant"/>
    <property type="match status" value="2"/>
</dbReference>
<feature type="region of interest" description="Disordered" evidence="7">
    <location>
        <begin position="380"/>
        <end position="407"/>
    </location>
</feature>